<comment type="caution">
    <text evidence="3">The sequence shown here is derived from an EMBL/GenBank/DDBJ whole genome shotgun (WGS) entry which is preliminary data.</text>
</comment>
<dbReference type="Pfam" id="PF00149">
    <property type="entry name" value="Metallophos"/>
    <property type="match status" value="1"/>
</dbReference>
<dbReference type="Gene3D" id="3.60.21.10">
    <property type="match status" value="1"/>
</dbReference>
<dbReference type="PANTHER" id="PTHR30337">
    <property type="entry name" value="COMPONENT OF ATP-DEPENDENT DSDNA EXONUCLEASE"/>
    <property type="match status" value="1"/>
</dbReference>
<keyword evidence="3" id="KW-0540">Nuclease</keyword>
<reference evidence="3 4" key="1">
    <citation type="submission" date="2020-01" db="EMBL/GenBank/DDBJ databases">
        <title>The draft genome sequence of Corallococcus exiguus DSM 14696.</title>
        <authorList>
            <person name="Zhang X."/>
            <person name="Zhu H."/>
        </authorList>
    </citation>
    <scope>NUCLEOTIDE SEQUENCE [LARGE SCALE GENOMIC DNA]</scope>
    <source>
        <strain evidence="3 4">DSM 14696</strain>
    </source>
</reference>
<dbReference type="InterPro" id="IPR050535">
    <property type="entry name" value="DNA_Repair-Maintenance_Comp"/>
</dbReference>
<gene>
    <name evidence="3" type="ORF">GTZ93_41655</name>
</gene>
<evidence type="ECO:0000313" key="3">
    <source>
        <dbReference type="EMBL" id="NBC46311.1"/>
    </source>
</evidence>
<dbReference type="EMBL" id="JAAAPK010000022">
    <property type="protein sequence ID" value="NBC46311.1"/>
    <property type="molecule type" value="Genomic_DNA"/>
</dbReference>
<sequence length="376" mass="40665">MIRLLHTADWQMGLRAKHVAGAADAIRNARLDAARQLIQTANTRSVDAVVLAGDIFEDNTVGEIQVHEVLKVLKASRAPVYVLPGNHDPLSPDSVYLRQSWKGRPAHVHMLDSGKGVSVPGTGALLIPAPLRQKKGLKDPTADWGPRVEGKDIRIGVAHGSLRIEGKHSADDFPIALDAVTRSNLDYLALGHWHGQYIHQKRAAYSGAHEATKFGEDGAGQALLVEIASHEAMPQLTPIPTGTLTWKTLELDLSLGGGLELARVRTAAAEWTSPEKTLLRLRTRGTSSEEDTTALRALMDELQGQGLLHIELDRQDIPRAAAEGRLAELAPSSALLTDLLERLNSKAPVPGVSVTPEGIHPAARQLLSELVMEVWK</sequence>
<accession>A0A7X4YJ15</accession>
<dbReference type="InterPro" id="IPR004843">
    <property type="entry name" value="Calcineurin-like_PHP"/>
</dbReference>
<evidence type="ECO:0000313" key="4">
    <source>
        <dbReference type="Proteomes" id="UP000537825"/>
    </source>
</evidence>
<dbReference type="RefSeq" id="WP_139918441.1">
    <property type="nucleotide sequence ID" value="NZ_CBCSLE010000013.1"/>
</dbReference>
<name>A0A7X4YJ15_9BACT</name>
<dbReference type="GO" id="GO:0004527">
    <property type="term" value="F:exonuclease activity"/>
    <property type="evidence" value="ECO:0007669"/>
    <property type="project" value="UniProtKB-KW"/>
</dbReference>
<dbReference type="PIRSF" id="PIRSF033093">
    <property type="entry name" value="UCP_ML1119"/>
    <property type="match status" value="1"/>
</dbReference>
<protein>
    <submittedName>
        <fullName evidence="3">DNA repair exonuclease</fullName>
    </submittedName>
</protein>
<dbReference type="SUPFAM" id="SSF56300">
    <property type="entry name" value="Metallo-dependent phosphatases"/>
    <property type="match status" value="1"/>
</dbReference>
<dbReference type="InterPro" id="IPR029052">
    <property type="entry name" value="Metallo-depent_PP-like"/>
</dbReference>
<dbReference type="AlphaFoldDB" id="A0A7X4YJ15"/>
<keyword evidence="4" id="KW-1185">Reference proteome</keyword>
<dbReference type="Proteomes" id="UP000537825">
    <property type="component" value="Unassembled WGS sequence"/>
</dbReference>
<organism evidence="3 4">
    <name type="scientific">Corallococcus exiguus</name>
    <dbReference type="NCBI Taxonomy" id="83462"/>
    <lineage>
        <taxon>Bacteria</taxon>
        <taxon>Pseudomonadati</taxon>
        <taxon>Myxococcota</taxon>
        <taxon>Myxococcia</taxon>
        <taxon>Myxococcales</taxon>
        <taxon>Cystobacterineae</taxon>
        <taxon>Myxococcaceae</taxon>
        <taxon>Corallococcus</taxon>
    </lineage>
</organism>
<dbReference type="InterPro" id="IPR041796">
    <property type="entry name" value="Mre11_N"/>
</dbReference>
<keyword evidence="1" id="KW-0378">Hydrolase</keyword>
<dbReference type="InterPro" id="IPR014577">
    <property type="entry name" value="UCP033093_metalloPase"/>
</dbReference>
<evidence type="ECO:0000259" key="2">
    <source>
        <dbReference type="Pfam" id="PF00149"/>
    </source>
</evidence>
<keyword evidence="3" id="KW-0269">Exonuclease</keyword>
<proteinExistence type="predicted"/>
<evidence type="ECO:0000256" key="1">
    <source>
        <dbReference type="ARBA" id="ARBA00022801"/>
    </source>
</evidence>
<dbReference type="CDD" id="cd00840">
    <property type="entry name" value="MPP_Mre11_N"/>
    <property type="match status" value="1"/>
</dbReference>
<feature type="domain" description="Calcineurin-like phosphoesterase" evidence="2">
    <location>
        <begin position="2"/>
        <end position="195"/>
    </location>
</feature>